<evidence type="ECO:0000256" key="2">
    <source>
        <dbReference type="ARBA" id="ARBA00004653"/>
    </source>
</evidence>
<dbReference type="VEuPathDB" id="FungiDB:PC110_g13891"/>
<evidence type="ECO:0000256" key="1">
    <source>
        <dbReference type="ARBA" id="ARBA00004651"/>
    </source>
</evidence>
<name>A0A329S2H8_9STRA</name>
<dbReference type="EMBL" id="RCMI01001995">
    <property type="protein sequence ID" value="KAG2879484.1"/>
    <property type="molecule type" value="Genomic_DNA"/>
</dbReference>
<evidence type="ECO:0000256" key="10">
    <source>
        <dbReference type="ARBA" id="ARBA00022989"/>
    </source>
</evidence>
<dbReference type="VEuPathDB" id="FungiDB:PC110_g828"/>
<evidence type="ECO:0000313" key="16">
    <source>
        <dbReference type="EMBL" id="KAG2959591.1"/>
    </source>
</evidence>
<dbReference type="Proteomes" id="UP000697107">
    <property type="component" value="Unassembled WGS sequence"/>
</dbReference>
<evidence type="ECO:0000313" key="15">
    <source>
        <dbReference type="EMBL" id="KAG2879484.1"/>
    </source>
</evidence>
<dbReference type="Gene3D" id="1.20.1280.290">
    <property type="match status" value="2"/>
</dbReference>
<evidence type="ECO:0000256" key="4">
    <source>
        <dbReference type="ARBA" id="ARBA00021741"/>
    </source>
</evidence>
<dbReference type="FunFam" id="1.20.1280.290:FF:000007">
    <property type="entry name" value="Bidirectional sugar transporter SWEET7"/>
    <property type="match status" value="1"/>
</dbReference>
<dbReference type="PANTHER" id="PTHR10791:SF30">
    <property type="entry name" value="SUGAR TRANSPORTER SWEET1"/>
    <property type="match status" value="1"/>
</dbReference>
<feature type="transmembrane region" description="Helical" evidence="13">
    <location>
        <begin position="69"/>
        <end position="90"/>
    </location>
</feature>
<evidence type="ECO:0000256" key="3">
    <source>
        <dbReference type="ARBA" id="ARBA00007809"/>
    </source>
</evidence>
<dbReference type="Proteomes" id="UP000760860">
    <property type="component" value="Unassembled WGS sequence"/>
</dbReference>
<organism evidence="20 22">
    <name type="scientific">Phytophthora cactorum</name>
    <dbReference type="NCBI Taxonomy" id="29920"/>
    <lineage>
        <taxon>Eukaryota</taxon>
        <taxon>Sar</taxon>
        <taxon>Stramenopiles</taxon>
        <taxon>Oomycota</taxon>
        <taxon>Peronosporomycetes</taxon>
        <taxon>Peronosporales</taxon>
        <taxon>Peronosporaceae</taxon>
        <taxon>Phytophthora</taxon>
    </lineage>
</organism>
<dbReference type="InterPro" id="IPR004316">
    <property type="entry name" value="SWEET_rpt"/>
</dbReference>
<keyword evidence="8 13" id="KW-0812">Transmembrane</keyword>
<dbReference type="GO" id="GO:0005886">
    <property type="term" value="C:plasma membrane"/>
    <property type="evidence" value="ECO:0007669"/>
    <property type="project" value="UniProtKB-SubCell"/>
</dbReference>
<evidence type="ECO:0000256" key="7">
    <source>
        <dbReference type="ARBA" id="ARBA00022597"/>
    </source>
</evidence>
<comment type="caution">
    <text evidence="20">The sequence shown here is derived from an EMBL/GenBank/DDBJ whole genome shotgun (WGS) entry which is preliminary data.</text>
</comment>
<evidence type="ECO:0000256" key="9">
    <source>
        <dbReference type="ARBA" id="ARBA00022737"/>
    </source>
</evidence>
<evidence type="ECO:0000313" key="22">
    <source>
        <dbReference type="Proteomes" id="UP000251314"/>
    </source>
</evidence>
<reference evidence="17" key="2">
    <citation type="submission" date="2018-05" db="EMBL/GenBank/DDBJ databases">
        <title>Effector identification in a new, highly contiguous assembly of the strawberry crown rot pathogen Phytophthora cactorum.</title>
        <authorList>
            <person name="Armitage A.D."/>
            <person name="Nellist C.F."/>
            <person name="Bates H."/>
            <person name="Vickerstaff R.J."/>
            <person name="Harrison R.J."/>
        </authorList>
    </citation>
    <scope>NUCLEOTIDE SEQUENCE</scope>
    <source>
        <strain evidence="14">15-7</strain>
        <strain evidence="15">4032</strain>
        <strain evidence="16">P415</strain>
        <strain evidence="17">P421</strain>
    </source>
</reference>
<dbReference type="EMBL" id="MJFZ01000356">
    <property type="protein sequence ID" value="RAW30720.1"/>
    <property type="molecule type" value="Genomic_DNA"/>
</dbReference>
<keyword evidence="22" id="KW-1185">Reference proteome</keyword>
<keyword evidence="5" id="KW-0813">Transport</keyword>
<dbReference type="FunFam" id="1.20.1280.290:FF:000004">
    <property type="entry name" value="Sugar transporter SWEET"/>
    <property type="match status" value="1"/>
</dbReference>
<keyword evidence="12 13" id="KW-0472">Membrane</keyword>
<evidence type="ECO:0000313" key="21">
    <source>
        <dbReference type="EMBL" id="RAW42975.1"/>
    </source>
</evidence>
<keyword evidence="11" id="KW-0333">Golgi apparatus</keyword>
<dbReference type="GO" id="GO:0051119">
    <property type="term" value="F:sugar transmembrane transporter activity"/>
    <property type="evidence" value="ECO:0007669"/>
    <property type="project" value="InterPro"/>
</dbReference>
<keyword evidence="6" id="KW-1003">Cell membrane</keyword>
<dbReference type="Pfam" id="PF03083">
    <property type="entry name" value="MtN3_slv"/>
    <property type="match status" value="2"/>
</dbReference>
<keyword evidence="7" id="KW-0762">Sugar transport</keyword>
<dbReference type="EMBL" id="MJFZ01000409">
    <property type="protein sequence ID" value="RAW29753.1"/>
    <property type="molecule type" value="Genomic_DNA"/>
</dbReference>
<dbReference type="PANTHER" id="PTHR10791">
    <property type="entry name" value="RAG1-ACTIVATING PROTEIN 1"/>
    <property type="match status" value="1"/>
</dbReference>
<dbReference type="EMBL" id="RCMV01002116">
    <property type="protein sequence ID" value="KAG3204538.1"/>
    <property type="molecule type" value="Genomic_DNA"/>
</dbReference>
<comment type="similarity">
    <text evidence="3">Belongs to the SWEET sugar transporter family.</text>
</comment>
<dbReference type="AlphaFoldDB" id="A0A329S2H8"/>
<evidence type="ECO:0000313" key="14">
    <source>
        <dbReference type="EMBL" id="KAG2818501.1"/>
    </source>
</evidence>
<feature type="transmembrane region" description="Helical" evidence="13">
    <location>
        <begin position="43"/>
        <end position="63"/>
    </location>
</feature>
<dbReference type="EMBL" id="MJFZ01000009">
    <property type="protein sequence ID" value="RAW42975.1"/>
    <property type="molecule type" value="Genomic_DNA"/>
</dbReference>
<evidence type="ECO:0000256" key="12">
    <source>
        <dbReference type="ARBA" id="ARBA00023136"/>
    </source>
</evidence>
<dbReference type="Proteomes" id="UP000774804">
    <property type="component" value="Unassembled WGS sequence"/>
</dbReference>
<sequence>MTDSDSTAHTVFVVLTIISSIFVRVAPFPDCYRVYKCKHTGEVAVLPVVLLGTNCCILTIYGYLVDNIFPLFAVSVFGIFTSAAFIGIFYKWSQERASVRRLCTVNLIIVVVVAIYTIVALTTTVMHQSRLGVNRTIGWISIVTSVGMFGAPLVTIKKVVQTKSAASLSFSMCTIYAINCLLWVVLCIIAPDKFVMIPNAAGAVLAILQLLLWFIYRPTKSHANQEIRTSTDSVEIQVCTTSQSEKSSYIGSPLQESSVGSEVGLAFTAICSPLSQTMSK</sequence>
<evidence type="ECO:0000256" key="13">
    <source>
        <dbReference type="SAM" id="Phobius"/>
    </source>
</evidence>
<accession>A0A329S2H8</accession>
<evidence type="ECO:0000256" key="11">
    <source>
        <dbReference type="ARBA" id="ARBA00023034"/>
    </source>
</evidence>
<keyword evidence="10 13" id="KW-1133">Transmembrane helix</keyword>
<reference evidence="20 22" key="1">
    <citation type="submission" date="2018-01" db="EMBL/GenBank/DDBJ databases">
        <title>Draft genome of the strawberry crown rot pathogen Phytophthora cactorum.</title>
        <authorList>
            <person name="Armitage A.D."/>
            <person name="Lysoe E."/>
            <person name="Nellist C.F."/>
            <person name="Harrison R.J."/>
            <person name="Brurberg M.B."/>
        </authorList>
    </citation>
    <scope>NUCLEOTIDE SEQUENCE [LARGE SCALE GENOMIC DNA]</scope>
    <source>
        <strain evidence="20 22">10300</strain>
    </source>
</reference>
<protein>
    <recommendedName>
        <fullName evidence="4">Sugar transporter SWEET1</fullName>
    </recommendedName>
</protein>
<evidence type="ECO:0000256" key="5">
    <source>
        <dbReference type="ARBA" id="ARBA00022448"/>
    </source>
</evidence>
<feature type="transmembrane region" description="Helical" evidence="13">
    <location>
        <begin position="168"/>
        <end position="191"/>
    </location>
</feature>
<keyword evidence="9" id="KW-0677">Repeat</keyword>
<dbReference type="VEuPathDB" id="FungiDB:PC110_g12925"/>
<comment type="subcellular location">
    <subcellularLocation>
        <location evidence="1">Cell membrane</location>
        <topology evidence="1">Multi-pass membrane protein</topology>
    </subcellularLocation>
    <subcellularLocation>
        <location evidence="2">Golgi apparatus membrane</location>
        <topology evidence="2">Multi-pass membrane protein</topology>
    </subcellularLocation>
</comment>
<feature type="transmembrane region" description="Helical" evidence="13">
    <location>
        <begin position="102"/>
        <end position="125"/>
    </location>
</feature>
<feature type="transmembrane region" description="Helical" evidence="13">
    <location>
        <begin position="137"/>
        <end position="156"/>
    </location>
</feature>
<feature type="transmembrane region" description="Helical" evidence="13">
    <location>
        <begin position="197"/>
        <end position="216"/>
    </location>
</feature>
<evidence type="ECO:0000256" key="8">
    <source>
        <dbReference type="ARBA" id="ARBA00022692"/>
    </source>
</evidence>
<evidence type="ECO:0000313" key="17">
    <source>
        <dbReference type="EMBL" id="KAG3204538.1"/>
    </source>
</evidence>
<dbReference type="GO" id="GO:0000139">
    <property type="term" value="C:Golgi membrane"/>
    <property type="evidence" value="ECO:0007669"/>
    <property type="project" value="UniProtKB-SubCell"/>
</dbReference>
<feature type="transmembrane region" description="Helical" evidence="13">
    <location>
        <begin position="6"/>
        <end position="23"/>
    </location>
</feature>
<dbReference type="VEuPathDB" id="FungiDB:PC110_g13880"/>
<gene>
    <name evidence="20" type="ORF">PC110_g12925</name>
    <name evidence="19" type="ORF">PC110_g13880</name>
    <name evidence="18" type="ORF">PC110_g13891</name>
    <name evidence="21" type="ORF">PC110_g828</name>
    <name evidence="14" type="ORF">PC113_g22853</name>
    <name evidence="15" type="ORF">PC115_g22780</name>
    <name evidence="16" type="ORF">PC118_g22944</name>
    <name evidence="17" type="ORF">PC129_g22522</name>
</gene>
<evidence type="ECO:0000256" key="6">
    <source>
        <dbReference type="ARBA" id="ARBA00022475"/>
    </source>
</evidence>
<dbReference type="InterPro" id="IPR047664">
    <property type="entry name" value="SWEET"/>
</dbReference>
<evidence type="ECO:0000313" key="20">
    <source>
        <dbReference type="EMBL" id="RAW30720.1"/>
    </source>
</evidence>
<dbReference type="Proteomes" id="UP000735874">
    <property type="component" value="Unassembled WGS sequence"/>
</dbReference>
<evidence type="ECO:0000313" key="19">
    <source>
        <dbReference type="EMBL" id="RAW29753.1"/>
    </source>
</evidence>
<proteinExistence type="inferred from homology"/>
<dbReference type="Proteomes" id="UP000251314">
    <property type="component" value="Unassembled WGS sequence"/>
</dbReference>
<dbReference type="EMBL" id="RCML01001958">
    <property type="protein sequence ID" value="KAG2959591.1"/>
    <property type="molecule type" value="Genomic_DNA"/>
</dbReference>
<dbReference type="EMBL" id="RCMG01001868">
    <property type="protein sequence ID" value="KAG2818501.1"/>
    <property type="molecule type" value="Genomic_DNA"/>
</dbReference>
<dbReference type="OrthoDB" id="108732at2759"/>
<evidence type="ECO:0000313" key="18">
    <source>
        <dbReference type="EMBL" id="RAW29745.1"/>
    </source>
</evidence>
<dbReference type="EMBL" id="MJFZ01000409">
    <property type="protein sequence ID" value="RAW29745.1"/>
    <property type="molecule type" value="Genomic_DNA"/>
</dbReference>